<dbReference type="EMBL" id="CAEZVD010000064">
    <property type="protein sequence ID" value="CAB4622713.1"/>
    <property type="molecule type" value="Genomic_DNA"/>
</dbReference>
<proteinExistence type="predicted"/>
<dbReference type="Pfam" id="PF01263">
    <property type="entry name" value="Aldose_epim"/>
    <property type="match status" value="1"/>
</dbReference>
<organism evidence="1">
    <name type="scientific">freshwater metagenome</name>
    <dbReference type="NCBI Taxonomy" id="449393"/>
    <lineage>
        <taxon>unclassified sequences</taxon>
        <taxon>metagenomes</taxon>
        <taxon>ecological metagenomes</taxon>
    </lineage>
</organism>
<dbReference type="GO" id="GO:0030246">
    <property type="term" value="F:carbohydrate binding"/>
    <property type="evidence" value="ECO:0007669"/>
    <property type="project" value="InterPro"/>
</dbReference>
<dbReference type="GO" id="GO:0004034">
    <property type="term" value="F:aldose 1-epimerase activity"/>
    <property type="evidence" value="ECO:0007669"/>
    <property type="project" value="TreeGrafter"/>
</dbReference>
<evidence type="ECO:0000313" key="1">
    <source>
        <dbReference type="EMBL" id="CAB4622713.1"/>
    </source>
</evidence>
<dbReference type="Gene3D" id="2.70.98.10">
    <property type="match status" value="1"/>
</dbReference>
<dbReference type="PANTHER" id="PTHR10091:SF0">
    <property type="entry name" value="GALACTOSE MUTAROTASE"/>
    <property type="match status" value="1"/>
</dbReference>
<sequence length="313" mass="34685">MNPISVPHLIELALEKGGSKVVSTVSTFGAALKTLSVNETEIITPTKGHEPNPYGDGIVLAPWANRIDRGQWQLDDKTLQLDVNEKELDNALHGLVAKNVFEVTSQTKDSVTLQTFIEPTTGYPFSLKISVTYQLTENGISTLHTATNIGSEVAPFMVGTHPYFQISGTPTEDLEIKTTASSIDLVNDRKIPIERTEIAGTHFDITDWRKLSTCDFDHGFGDFERDDQGRGHTWLRSPGGQVLDVWQSAEMKYAFIFTPDFYYNTSDSTKRHAIAIEPQTAAANAFNSKEDLIWLEPNQVFEASWGAELTTSS</sequence>
<protein>
    <submittedName>
        <fullName evidence="1">Unannotated protein</fullName>
    </submittedName>
</protein>
<dbReference type="InterPro" id="IPR008183">
    <property type="entry name" value="Aldose_1/G6P_1-epimerase"/>
</dbReference>
<name>A0A6J6IDS9_9ZZZZ</name>
<dbReference type="PANTHER" id="PTHR10091">
    <property type="entry name" value="ALDOSE-1-EPIMERASE"/>
    <property type="match status" value="1"/>
</dbReference>
<dbReference type="InterPro" id="IPR014718">
    <property type="entry name" value="GH-type_carb-bd"/>
</dbReference>
<dbReference type="SUPFAM" id="SSF74650">
    <property type="entry name" value="Galactose mutarotase-like"/>
    <property type="match status" value="1"/>
</dbReference>
<reference evidence="1" key="1">
    <citation type="submission" date="2020-05" db="EMBL/GenBank/DDBJ databases">
        <authorList>
            <person name="Chiriac C."/>
            <person name="Salcher M."/>
            <person name="Ghai R."/>
            <person name="Kavagutti S V."/>
        </authorList>
    </citation>
    <scope>NUCLEOTIDE SEQUENCE</scope>
</reference>
<dbReference type="AlphaFoldDB" id="A0A6J6IDS9"/>
<accession>A0A6J6IDS9</accession>
<dbReference type="GO" id="GO:0033499">
    <property type="term" value="P:galactose catabolic process via UDP-galactose, Leloir pathway"/>
    <property type="evidence" value="ECO:0007669"/>
    <property type="project" value="TreeGrafter"/>
</dbReference>
<dbReference type="GO" id="GO:0006006">
    <property type="term" value="P:glucose metabolic process"/>
    <property type="evidence" value="ECO:0007669"/>
    <property type="project" value="TreeGrafter"/>
</dbReference>
<gene>
    <name evidence="1" type="ORF">UFOPK1909_00670</name>
</gene>
<dbReference type="InterPro" id="IPR011013">
    <property type="entry name" value="Gal_mutarotase_sf_dom"/>
</dbReference>